<gene>
    <name evidence="1" type="ORF">DZF91_32165</name>
</gene>
<dbReference type="AlphaFoldDB" id="A0A372JCC6"/>
<evidence type="ECO:0000313" key="2">
    <source>
        <dbReference type="Proteomes" id="UP000261811"/>
    </source>
</evidence>
<reference evidence="1 2" key="1">
    <citation type="submission" date="2018-08" db="EMBL/GenBank/DDBJ databases">
        <title>Actinomadura jelena sp. nov., a novel Actinomycete isolated from soil in Chad.</title>
        <authorList>
            <person name="Shi L."/>
        </authorList>
    </citation>
    <scope>NUCLEOTIDE SEQUENCE [LARGE SCALE GENOMIC DNA]</scope>
    <source>
        <strain evidence="1 2">NEAU-G17</strain>
    </source>
</reference>
<protein>
    <recommendedName>
        <fullName evidence="3">Phenylacetate--CoA ligase family protein</fullName>
    </recommendedName>
</protein>
<dbReference type="EMBL" id="QURH01000952">
    <property type="protein sequence ID" value="RFU37569.1"/>
    <property type="molecule type" value="Genomic_DNA"/>
</dbReference>
<organism evidence="1 2">
    <name type="scientific">Actinomadura logoneensis</name>
    <dbReference type="NCBI Taxonomy" id="2293572"/>
    <lineage>
        <taxon>Bacteria</taxon>
        <taxon>Bacillati</taxon>
        <taxon>Actinomycetota</taxon>
        <taxon>Actinomycetes</taxon>
        <taxon>Streptosporangiales</taxon>
        <taxon>Thermomonosporaceae</taxon>
        <taxon>Actinomadura</taxon>
    </lineage>
</organism>
<accession>A0A372JCC6</accession>
<dbReference type="RefSeq" id="WP_199487046.1">
    <property type="nucleotide sequence ID" value="NZ_QURH01000952.1"/>
</dbReference>
<sequence>MLTERRWEAARRRVVARAFSEVPYYREQWAAAGRPLAEPARAASADLTGQLFRLCPLGGPFRPAREPSLWSAETGTLRAALAVAAPESARGGLPSRAVG</sequence>
<feature type="non-terminal residue" evidence="1">
    <location>
        <position position="99"/>
    </location>
</feature>
<evidence type="ECO:0008006" key="3">
    <source>
        <dbReference type="Google" id="ProtNLM"/>
    </source>
</evidence>
<evidence type="ECO:0000313" key="1">
    <source>
        <dbReference type="EMBL" id="RFU37569.1"/>
    </source>
</evidence>
<dbReference type="Proteomes" id="UP000261811">
    <property type="component" value="Unassembled WGS sequence"/>
</dbReference>
<proteinExistence type="predicted"/>
<name>A0A372JCC6_9ACTN</name>
<keyword evidence="2" id="KW-1185">Reference proteome</keyword>
<comment type="caution">
    <text evidence="1">The sequence shown here is derived from an EMBL/GenBank/DDBJ whole genome shotgun (WGS) entry which is preliminary data.</text>
</comment>